<feature type="transmembrane region" description="Helical" evidence="1">
    <location>
        <begin position="24"/>
        <end position="42"/>
    </location>
</feature>
<keyword evidence="1" id="KW-0812">Transmembrane</keyword>
<proteinExistence type="predicted"/>
<keyword evidence="1" id="KW-1133">Transmembrane helix</keyword>
<feature type="transmembrane region" description="Helical" evidence="1">
    <location>
        <begin position="72"/>
        <end position="94"/>
    </location>
</feature>
<accession>A0A1F5Q550</accession>
<evidence type="ECO:0000313" key="3">
    <source>
        <dbReference type="Proteomes" id="UP000177281"/>
    </source>
</evidence>
<dbReference type="AlphaFoldDB" id="A0A1F5Q550"/>
<protein>
    <submittedName>
        <fullName evidence="2">Uncharacterized protein</fullName>
    </submittedName>
</protein>
<comment type="caution">
    <text evidence="2">The sequence shown here is derived from an EMBL/GenBank/DDBJ whole genome shotgun (WGS) entry which is preliminary data.</text>
</comment>
<gene>
    <name evidence="2" type="ORF">A3B10_04010</name>
</gene>
<name>A0A1F5Q550_9BACT</name>
<dbReference type="STRING" id="1817841.A3B10_04010"/>
<keyword evidence="1" id="KW-0472">Membrane</keyword>
<dbReference type="Proteomes" id="UP000177281">
    <property type="component" value="Unassembled WGS sequence"/>
</dbReference>
<dbReference type="EMBL" id="MFFB01000002">
    <property type="protein sequence ID" value="OGE97283.1"/>
    <property type="molecule type" value="Genomic_DNA"/>
</dbReference>
<organism evidence="2 3">
    <name type="scientific">Candidatus Doudnabacteria bacterium RIFCSPLOWO2_01_FULL_44_21</name>
    <dbReference type="NCBI Taxonomy" id="1817841"/>
    <lineage>
        <taxon>Bacteria</taxon>
        <taxon>Candidatus Doudnaibacteriota</taxon>
    </lineage>
</organism>
<sequence>MGLIIKFFDKLEDRMRGRLSKRPIIYAFLGGVGIVLFWRGVWHTADWVMEYYFLQNLDQTSMHVQGLPWWDGLASFLIGSVFLLITGVFVSNFIGNEIILSGLRGEKKLAEKTVDEVKTETGAIGEIRTEVKKISAKLDQYVRK</sequence>
<evidence type="ECO:0000313" key="2">
    <source>
        <dbReference type="EMBL" id="OGE97283.1"/>
    </source>
</evidence>
<reference evidence="2 3" key="1">
    <citation type="journal article" date="2016" name="Nat. Commun.">
        <title>Thousands of microbial genomes shed light on interconnected biogeochemical processes in an aquifer system.</title>
        <authorList>
            <person name="Anantharaman K."/>
            <person name="Brown C.T."/>
            <person name="Hug L.A."/>
            <person name="Sharon I."/>
            <person name="Castelle C.J."/>
            <person name="Probst A.J."/>
            <person name="Thomas B.C."/>
            <person name="Singh A."/>
            <person name="Wilkins M.J."/>
            <person name="Karaoz U."/>
            <person name="Brodie E.L."/>
            <person name="Williams K.H."/>
            <person name="Hubbard S.S."/>
            <person name="Banfield J.F."/>
        </authorList>
    </citation>
    <scope>NUCLEOTIDE SEQUENCE [LARGE SCALE GENOMIC DNA]</scope>
</reference>
<evidence type="ECO:0000256" key="1">
    <source>
        <dbReference type="SAM" id="Phobius"/>
    </source>
</evidence>